<accession>A0A084G640</accession>
<feature type="chain" id="PRO_5001775475" description="Extracellular membrane protein CFEM domain-containing protein" evidence="2">
    <location>
        <begin position="19"/>
        <end position="253"/>
    </location>
</feature>
<keyword evidence="4" id="KW-1185">Reference proteome</keyword>
<dbReference type="KEGG" id="sapo:SAPIO_CDS5216"/>
<dbReference type="AlphaFoldDB" id="A0A084G640"/>
<dbReference type="HOGENOM" id="CLU_1099023_0_0_1"/>
<dbReference type="VEuPathDB" id="FungiDB:SAPIO_CDS5216"/>
<dbReference type="GeneID" id="27724288"/>
<dbReference type="RefSeq" id="XP_016642601.1">
    <property type="nucleotide sequence ID" value="XM_016787586.1"/>
</dbReference>
<comment type="caution">
    <text evidence="3">The sequence shown here is derived from an EMBL/GenBank/DDBJ whole genome shotgun (WGS) entry which is preliminary data.</text>
</comment>
<dbReference type="Proteomes" id="UP000028545">
    <property type="component" value="Unassembled WGS sequence"/>
</dbReference>
<keyword evidence="2" id="KW-0732">Signal</keyword>
<feature type="region of interest" description="Disordered" evidence="1">
    <location>
        <begin position="84"/>
        <end position="126"/>
    </location>
</feature>
<reference evidence="3 4" key="1">
    <citation type="journal article" date="2014" name="Genome Announc.">
        <title>Draft genome sequence of the pathogenic fungus Scedosporium apiospermum.</title>
        <authorList>
            <person name="Vandeputte P."/>
            <person name="Ghamrawi S."/>
            <person name="Rechenmann M."/>
            <person name="Iltis A."/>
            <person name="Giraud S."/>
            <person name="Fleury M."/>
            <person name="Thornton C."/>
            <person name="Delhaes L."/>
            <person name="Meyer W."/>
            <person name="Papon N."/>
            <person name="Bouchara J.P."/>
        </authorList>
    </citation>
    <scope>NUCLEOTIDE SEQUENCE [LARGE SCALE GENOMIC DNA]</scope>
    <source>
        <strain evidence="3 4">IHEM 14462</strain>
    </source>
</reference>
<evidence type="ECO:0000256" key="2">
    <source>
        <dbReference type="SAM" id="SignalP"/>
    </source>
</evidence>
<feature type="region of interest" description="Disordered" evidence="1">
    <location>
        <begin position="207"/>
        <end position="253"/>
    </location>
</feature>
<organism evidence="3 4">
    <name type="scientific">Pseudallescheria apiosperma</name>
    <name type="common">Scedosporium apiospermum</name>
    <dbReference type="NCBI Taxonomy" id="563466"/>
    <lineage>
        <taxon>Eukaryota</taxon>
        <taxon>Fungi</taxon>
        <taxon>Dikarya</taxon>
        <taxon>Ascomycota</taxon>
        <taxon>Pezizomycotina</taxon>
        <taxon>Sordariomycetes</taxon>
        <taxon>Hypocreomycetidae</taxon>
        <taxon>Microascales</taxon>
        <taxon>Microascaceae</taxon>
        <taxon>Scedosporium</taxon>
    </lineage>
</organism>
<name>A0A084G640_PSEDA</name>
<feature type="signal peptide" evidence="2">
    <location>
        <begin position="1"/>
        <end position="18"/>
    </location>
</feature>
<protein>
    <recommendedName>
        <fullName evidence="5">Extracellular membrane protein CFEM domain-containing protein</fullName>
    </recommendedName>
</protein>
<dbReference type="EMBL" id="JOWA01000098">
    <property type="protein sequence ID" value="KEZ42802.1"/>
    <property type="molecule type" value="Genomic_DNA"/>
</dbReference>
<evidence type="ECO:0000256" key="1">
    <source>
        <dbReference type="SAM" id="MobiDB-lite"/>
    </source>
</evidence>
<dbReference type="OrthoDB" id="4773720at2759"/>
<evidence type="ECO:0000313" key="4">
    <source>
        <dbReference type="Proteomes" id="UP000028545"/>
    </source>
</evidence>
<proteinExistence type="predicted"/>
<sequence>MKLFVSFTLGALVSFATAADDVPCPTVTQELIPESCAATFPTASLIQPCKVGCPYNGCSVEYRTINLGCQDDGWVPEPSLTLTLTSTTRPLTSATRPPSSSERPTRTPVPSTVTTRTRTTAASASASSITECPKMTKTVPASGCLEPACPTPNCVFQEPLPVPCGCGDPETVVVEAEECVTECPKGCATTTVKVTEFCATETGTGMGTGSGTRTGTRSGTRIAKGTDTAVSEATGGALDDGWIDGDSGESRGD</sequence>
<evidence type="ECO:0008006" key="5">
    <source>
        <dbReference type="Google" id="ProtNLM"/>
    </source>
</evidence>
<gene>
    <name evidence="3" type="ORF">SAPIO_CDS5216</name>
</gene>
<evidence type="ECO:0000313" key="3">
    <source>
        <dbReference type="EMBL" id="KEZ42802.1"/>
    </source>
</evidence>